<evidence type="ECO:0000313" key="1">
    <source>
        <dbReference type="EMBL" id="SHF91054.1"/>
    </source>
</evidence>
<organism evidence="1 2">
    <name type="scientific">Cnuella takakiae</name>
    <dbReference type="NCBI Taxonomy" id="1302690"/>
    <lineage>
        <taxon>Bacteria</taxon>
        <taxon>Pseudomonadati</taxon>
        <taxon>Bacteroidota</taxon>
        <taxon>Chitinophagia</taxon>
        <taxon>Chitinophagales</taxon>
        <taxon>Chitinophagaceae</taxon>
        <taxon>Cnuella</taxon>
    </lineage>
</organism>
<evidence type="ECO:0008006" key="3">
    <source>
        <dbReference type="Google" id="ProtNLM"/>
    </source>
</evidence>
<accession>A0A1M5FHU6</accession>
<reference evidence="1 2" key="1">
    <citation type="submission" date="2016-11" db="EMBL/GenBank/DDBJ databases">
        <authorList>
            <person name="Jaros S."/>
            <person name="Januszkiewicz K."/>
            <person name="Wedrychowicz H."/>
        </authorList>
    </citation>
    <scope>NUCLEOTIDE SEQUENCE [LARGE SCALE GENOMIC DNA]</scope>
    <source>
        <strain evidence="1 2">DSM 26897</strain>
    </source>
</reference>
<protein>
    <recommendedName>
        <fullName evidence="3">DUF3630 domain-containing protein</fullName>
    </recommendedName>
</protein>
<dbReference type="EMBL" id="FQUO01000014">
    <property type="protein sequence ID" value="SHF91054.1"/>
    <property type="molecule type" value="Genomic_DNA"/>
</dbReference>
<dbReference type="RefSeq" id="WP_073045510.1">
    <property type="nucleotide sequence ID" value="NZ_FQUO01000014.1"/>
</dbReference>
<gene>
    <name evidence="1" type="ORF">SAMN05444008_11414</name>
</gene>
<proteinExistence type="predicted"/>
<dbReference type="OrthoDB" id="670775at2"/>
<name>A0A1M5FHU6_9BACT</name>
<sequence>MSLTLRTDLGCTEAVIDSDGGLSRFYQIASILTDQFQVSFTGKEDDFDNINWNFSLGKSSLTLQYSIYNGISLFPTREQHARKKENKAVVELASVLEGKLLNLKMQKQHPLSP</sequence>
<dbReference type="AlphaFoldDB" id="A0A1M5FHU6"/>
<keyword evidence="2" id="KW-1185">Reference proteome</keyword>
<evidence type="ECO:0000313" key="2">
    <source>
        <dbReference type="Proteomes" id="UP000184368"/>
    </source>
</evidence>
<dbReference type="Proteomes" id="UP000184368">
    <property type="component" value="Unassembled WGS sequence"/>
</dbReference>